<evidence type="ECO:0000313" key="2">
    <source>
        <dbReference type="Proteomes" id="UP000006054"/>
    </source>
</evidence>
<dbReference type="STRING" id="880071.Fleli_3455"/>
<reference evidence="2" key="1">
    <citation type="submission" date="2012-06" db="EMBL/GenBank/DDBJ databases">
        <title>The complete genome of Flexibacter litoralis DSM 6794.</title>
        <authorList>
            <person name="Lucas S."/>
            <person name="Copeland A."/>
            <person name="Lapidus A."/>
            <person name="Glavina del Rio T."/>
            <person name="Dalin E."/>
            <person name="Tice H."/>
            <person name="Bruce D."/>
            <person name="Goodwin L."/>
            <person name="Pitluck S."/>
            <person name="Peters L."/>
            <person name="Ovchinnikova G."/>
            <person name="Lu M."/>
            <person name="Kyrpides N."/>
            <person name="Mavromatis K."/>
            <person name="Ivanova N."/>
            <person name="Brettin T."/>
            <person name="Detter J.C."/>
            <person name="Han C."/>
            <person name="Larimer F."/>
            <person name="Land M."/>
            <person name="Hauser L."/>
            <person name="Markowitz V."/>
            <person name="Cheng J.-F."/>
            <person name="Hugenholtz P."/>
            <person name="Woyke T."/>
            <person name="Wu D."/>
            <person name="Spring S."/>
            <person name="Lang E."/>
            <person name="Kopitz M."/>
            <person name="Brambilla E."/>
            <person name="Klenk H.-P."/>
            <person name="Eisen J.A."/>
        </authorList>
    </citation>
    <scope>NUCLEOTIDE SEQUENCE [LARGE SCALE GENOMIC DNA]</scope>
    <source>
        <strain evidence="2">ATCC 23117 / DSM 6794 / NBRC 15988 / NCIMB 1366 / Sio-4</strain>
    </source>
</reference>
<sequence length="46" mass="5407">MTNTAQSQSFRTAWKTKDTKITIPTSFGLYNYSITWKNITNKKLMF</sequence>
<dbReference type="RefSeq" id="WP_014799201.1">
    <property type="nucleotide sequence ID" value="NC_018018.1"/>
</dbReference>
<gene>
    <name evidence="1" type="ordered locus">Fleli_3455</name>
</gene>
<name>I4AP90_BERLS</name>
<keyword evidence="2" id="KW-1185">Reference proteome</keyword>
<proteinExistence type="predicted"/>
<organism evidence="1 2">
    <name type="scientific">Bernardetia litoralis (strain ATCC 23117 / DSM 6794 / NBRC 15988 / NCIMB 1366 / Fx l1 / Sio-4)</name>
    <name type="common">Flexibacter litoralis</name>
    <dbReference type="NCBI Taxonomy" id="880071"/>
    <lineage>
        <taxon>Bacteria</taxon>
        <taxon>Pseudomonadati</taxon>
        <taxon>Bacteroidota</taxon>
        <taxon>Cytophagia</taxon>
        <taxon>Cytophagales</taxon>
        <taxon>Bernardetiaceae</taxon>
        <taxon>Bernardetia</taxon>
    </lineage>
</organism>
<dbReference type="Proteomes" id="UP000006054">
    <property type="component" value="Chromosome"/>
</dbReference>
<accession>I4AP90</accession>
<dbReference type="AlphaFoldDB" id="I4AP90"/>
<dbReference type="KEGG" id="fli:Fleli_3455"/>
<evidence type="ECO:0000313" key="1">
    <source>
        <dbReference type="EMBL" id="AFM05775.1"/>
    </source>
</evidence>
<protein>
    <submittedName>
        <fullName evidence="1">Uncharacterized protein</fullName>
    </submittedName>
</protein>
<dbReference type="EMBL" id="CP003345">
    <property type="protein sequence ID" value="AFM05775.1"/>
    <property type="molecule type" value="Genomic_DNA"/>
</dbReference>
<dbReference type="HOGENOM" id="CLU_3183971_0_0_10"/>